<dbReference type="RefSeq" id="WP_156186158.1">
    <property type="nucleotide sequence ID" value="NZ_JACHEK010000006.1"/>
</dbReference>
<sequence length="58" mass="5916">MAKSQGNPETDKKSSGAASSTVDTAVLVLAVILCTASCAVMLMLNPHSLDVGSVYQGF</sequence>
<keyword evidence="2" id="KW-1133">Transmembrane helix</keyword>
<dbReference type="AlphaFoldDB" id="A0A841K4J6"/>
<feature type="transmembrane region" description="Helical" evidence="2">
    <location>
        <begin position="21"/>
        <end position="44"/>
    </location>
</feature>
<evidence type="ECO:0000256" key="1">
    <source>
        <dbReference type="SAM" id="MobiDB-lite"/>
    </source>
</evidence>
<keyword evidence="2" id="KW-0812">Transmembrane</keyword>
<evidence type="ECO:0000313" key="4">
    <source>
        <dbReference type="Proteomes" id="UP000538666"/>
    </source>
</evidence>
<gene>
    <name evidence="3" type="ORF">HNQ77_003142</name>
</gene>
<keyword evidence="4" id="KW-1185">Reference proteome</keyword>
<proteinExistence type="predicted"/>
<evidence type="ECO:0000313" key="3">
    <source>
        <dbReference type="EMBL" id="MBB6145184.1"/>
    </source>
</evidence>
<name>A0A841K4J6_9BACT</name>
<reference evidence="3 4" key="1">
    <citation type="submission" date="2020-08" db="EMBL/GenBank/DDBJ databases">
        <title>Genomic Encyclopedia of Type Strains, Phase IV (KMG-IV): sequencing the most valuable type-strain genomes for metagenomic binning, comparative biology and taxonomic classification.</title>
        <authorList>
            <person name="Goeker M."/>
        </authorList>
    </citation>
    <scope>NUCLEOTIDE SEQUENCE [LARGE SCALE GENOMIC DNA]</scope>
    <source>
        <strain evidence="3 4">DSM 103733</strain>
    </source>
</reference>
<accession>A0A841K4J6</accession>
<comment type="caution">
    <text evidence="3">The sequence shown here is derived from an EMBL/GenBank/DDBJ whole genome shotgun (WGS) entry which is preliminary data.</text>
</comment>
<dbReference type="Proteomes" id="UP000538666">
    <property type="component" value="Unassembled WGS sequence"/>
</dbReference>
<protein>
    <submittedName>
        <fullName evidence="3">Uncharacterized protein</fullName>
    </submittedName>
</protein>
<dbReference type="EMBL" id="JACHEK010000006">
    <property type="protein sequence ID" value="MBB6145184.1"/>
    <property type="molecule type" value="Genomic_DNA"/>
</dbReference>
<keyword evidence="2" id="KW-0472">Membrane</keyword>
<feature type="region of interest" description="Disordered" evidence="1">
    <location>
        <begin position="1"/>
        <end position="20"/>
    </location>
</feature>
<evidence type="ECO:0000256" key="2">
    <source>
        <dbReference type="SAM" id="Phobius"/>
    </source>
</evidence>
<organism evidence="3 4">
    <name type="scientific">Silvibacterium bohemicum</name>
    <dbReference type="NCBI Taxonomy" id="1577686"/>
    <lineage>
        <taxon>Bacteria</taxon>
        <taxon>Pseudomonadati</taxon>
        <taxon>Acidobacteriota</taxon>
        <taxon>Terriglobia</taxon>
        <taxon>Terriglobales</taxon>
        <taxon>Acidobacteriaceae</taxon>
        <taxon>Silvibacterium</taxon>
    </lineage>
</organism>